<protein>
    <submittedName>
        <fullName evidence="2">Uncharacterized protein</fullName>
    </submittedName>
</protein>
<reference evidence="2 3" key="1">
    <citation type="submission" date="2018-03" db="EMBL/GenBank/DDBJ databases">
        <authorList>
            <person name="Guldener U."/>
        </authorList>
    </citation>
    <scope>NUCLEOTIDE SEQUENCE [LARGE SCALE GENOMIC DNA]</scope>
    <source>
        <strain evidence="2 3">DAOM196992</strain>
    </source>
</reference>
<evidence type="ECO:0000256" key="1">
    <source>
        <dbReference type="SAM" id="MobiDB-lite"/>
    </source>
</evidence>
<organism evidence="2 3">
    <name type="scientific">Pseudozyma flocculosa</name>
    <dbReference type="NCBI Taxonomy" id="84751"/>
    <lineage>
        <taxon>Eukaryota</taxon>
        <taxon>Fungi</taxon>
        <taxon>Dikarya</taxon>
        <taxon>Basidiomycota</taxon>
        <taxon>Ustilaginomycotina</taxon>
        <taxon>Ustilaginomycetes</taxon>
        <taxon>Ustilaginales</taxon>
        <taxon>Ustilaginaceae</taxon>
        <taxon>Pseudozyma</taxon>
    </lineage>
</organism>
<feature type="region of interest" description="Disordered" evidence="1">
    <location>
        <begin position="106"/>
        <end position="130"/>
    </location>
</feature>
<gene>
    <name evidence="2" type="ORF">PSFLO_05762</name>
</gene>
<feature type="region of interest" description="Disordered" evidence="1">
    <location>
        <begin position="1"/>
        <end position="47"/>
    </location>
</feature>
<dbReference type="AlphaFoldDB" id="A0A5C3F7V7"/>
<dbReference type="Proteomes" id="UP000323386">
    <property type="component" value="Unassembled WGS sequence"/>
</dbReference>
<proteinExistence type="predicted"/>
<evidence type="ECO:0000313" key="2">
    <source>
        <dbReference type="EMBL" id="SPO40280.1"/>
    </source>
</evidence>
<sequence>MPARLPACASLGKAPKGPFVRGMGQSSRGRGRGRRSRSALEPGQVQHHASLWPSCVACCAEEAKLWTRGHEGKGNGKQAARPLASGRGPDHHHFIDPAALAASARAGWLAGGPPPAAFSRHSQDAPGQTA</sequence>
<accession>A0A5C3F7V7</accession>
<evidence type="ECO:0000313" key="3">
    <source>
        <dbReference type="Proteomes" id="UP000323386"/>
    </source>
</evidence>
<dbReference type="EMBL" id="OOIP01000018">
    <property type="protein sequence ID" value="SPO40280.1"/>
    <property type="molecule type" value="Genomic_DNA"/>
</dbReference>
<feature type="region of interest" description="Disordered" evidence="1">
    <location>
        <begin position="69"/>
        <end position="94"/>
    </location>
</feature>
<keyword evidence="3" id="KW-1185">Reference proteome</keyword>
<name>A0A5C3F7V7_9BASI</name>